<protein>
    <submittedName>
        <fullName evidence="1">Uncharacterized protein</fullName>
    </submittedName>
</protein>
<organism evidence="1 2">
    <name type="scientific">Allacma fusca</name>
    <dbReference type="NCBI Taxonomy" id="39272"/>
    <lineage>
        <taxon>Eukaryota</taxon>
        <taxon>Metazoa</taxon>
        <taxon>Ecdysozoa</taxon>
        <taxon>Arthropoda</taxon>
        <taxon>Hexapoda</taxon>
        <taxon>Collembola</taxon>
        <taxon>Symphypleona</taxon>
        <taxon>Sminthuridae</taxon>
        <taxon>Allacma</taxon>
    </lineage>
</organism>
<proteinExistence type="predicted"/>
<name>A0A8J2K4A8_9HEXA</name>
<dbReference type="AlphaFoldDB" id="A0A8J2K4A8"/>
<dbReference type="EMBL" id="CAJVCH010173141">
    <property type="protein sequence ID" value="CAG7729097.1"/>
    <property type="molecule type" value="Genomic_DNA"/>
</dbReference>
<gene>
    <name evidence="1" type="ORF">AFUS01_LOCUS17834</name>
</gene>
<keyword evidence="2" id="KW-1185">Reference proteome</keyword>
<reference evidence="1" key="1">
    <citation type="submission" date="2021-06" db="EMBL/GenBank/DDBJ databases">
        <authorList>
            <person name="Hodson N. C."/>
            <person name="Mongue J. A."/>
            <person name="Jaron S. K."/>
        </authorList>
    </citation>
    <scope>NUCLEOTIDE SEQUENCE</scope>
</reference>
<dbReference type="Proteomes" id="UP000708208">
    <property type="component" value="Unassembled WGS sequence"/>
</dbReference>
<evidence type="ECO:0000313" key="2">
    <source>
        <dbReference type="Proteomes" id="UP000708208"/>
    </source>
</evidence>
<feature type="non-terminal residue" evidence="1">
    <location>
        <position position="1"/>
    </location>
</feature>
<evidence type="ECO:0000313" key="1">
    <source>
        <dbReference type="EMBL" id="CAG7729097.1"/>
    </source>
</evidence>
<accession>A0A8J2K4A8</accession>
<comment type="caution">
    <text evidence="1">The sequence shown here is derived from an EMBL/GenBank/DDBJ whole genome shotgun (WGS) entry which is preliminary data.</text>
</comment>
<sequence>ERTTEKKEPSNVCCDELRCQNPGGSERSFLSYQYSYYLLHCRKFLQVFTNPYGRGQSHQLHHDIYSLLRRIRTFRSNNGSPNVQSSPNKATTPVQIKVRNNVKLQMCCSVKTFFSTYIYIQQVIIVLYTTVNLQQAVSRLLVKDPKAQLQYIRLDEVSKEEPHNFREILQAQRKRTSSEI</sequence>